<sequence length="496" mass="50710">MPGAGGTLRVGVIDVGSLDPAAANPGSASSMLVADLLFDGLTSYDVSKGTVVGALATSWGVGADGLTWKFQIDPTATFADGTPIGAAEVKQSIERVASRGEQALSGVRLALIVGYAEFAKGDSSAITGLVAEGTTLEVRLQSSYAVLPELFADPVFGVVKPSDASATAFASSPVGSGSFALASRTATKLTLVKAPKSHALLAGVDVTIYPDAAAAYAAFANGELDEAPVPADRIAAATTAATASGGSVVSASQQVSYGFGMNLASPALANVELRKAIVRAVDRDGIRRRIFPGTATMTGLIGPEANGWRDDACGAACTYDVAAAMAQVKAAYPAGGVPTVHVDYFEDDLKRDGKVAAAIAAALQAAGIPAEVRSHSLAEFQQLVVSGRAELFRYGWIGSYPSTDAYLAPFESSGTDNVFSLADPALTAAIVQARSAPTDAARTAAYIAAEDLALALAPLLPLVQFETHVVVTAKVYDLRLAPNGSIDWPAVRVDRN</sequence>
<dbReference type="Pfam" id="PF00496">
    <property type="entry name" value="SBP_bac_5"/>
    <property type="match status" value="1"/>
</dbReference>
<dbReference type="AlphaFoldDB" id="A0A6J7ARS9"/>
<accession>A0A6J7ARS9</accession>
<dbReference type="EMBL" id="CAFABA010000102">
    <property type="protein sequence ID" value="CAB4834699.1"/>
    <property type="molecule type" value="Genomic_DNA"/>
</dbReference>
<dbReference type="Gene3D" id="3.10.105.10">
    <property type="entry name" value="Dipeptide-binding Protein, Domain 3"/>
    <property type="match status" value="1"/>
</dbReference>
<evidence type="ECO:0000313" key="2">
    <source>
        <dbReference type="EMBL" id="CAB4834699.1"/>
    </source>
</evidence>
<gene>
    <name evidence="2" type="ORF">UFOPK3139_02169</name>
</gene>
<dbReference type="CDD" id="cd00995">
    <property type="entry name" value="PBP2_NikA_DppA_OppA_like"/>
    <property type="match status" value="1"/>
</dbReference>
<dbReference type="GO" id="GO:0015833">
    <property type="term" value="P:peptide transport"/>
    <property type="evidence" value="ECO:0007669"/>
    <property type="project" value="TreeGrafter"/>
</dbReference>
<dbReference type="PIRSF" id="PIRSF002741">
    <property type="entry name" value="MppA"/>
    <property type="match status" value="1"/>
</dbReference>
<dbReference type="GO" id="GO:0043190">
    <property type="term" value="C:ATP-binding cassette (ABC) transporter complex"/>
    <property type="evidence" value="ECO:0007669"/>
    <property type="project" value="InterPro"/>
</dbReference>
<dbReference type="InterPro" id="IPR000914">
    <property type="entry name" value="SBP_5_dom"/>
</dbReference>
<evidence type="ECO:0000259" key="1">
    <source>
        <dbReference type="Pfam" id="PF00496"/>
    </source>
</evidence>
<dbReference type="PANTHER" id="PTHR30290:SF83">
    <property type="entry name" value="ABC TRANSPORTER SUBSTRATE-BINDING PROTEIN"/>
    <property type="match status" value="1"/>
</dbReference>
<name>A0A6J7ARS9_9ZZZZ</name>
<dbReference type="GO" id="GO:0042597">
    <property type="term" value="C:periplasmic space"/>
    <property type="evidence" value="ECO:0007669"/>
    <property type="project" value="UniProtKB-ARBA"/>
</dbReference>
<dbReference type="InterPro" id="IPR030678">
    <property type="entry name" value="Peptide/Ni-bd"/>
</dbReference>
<feature type="domain" description="Solute-binding protein family 5" evidence="1">
    <location>
        <begin position="50"/>
        <end position="415"/>
    </location>
</feature>
<organism evidence="2">
    <name type="scientific">freshwater metagenome</name>
    <dbReference type="NCBI Taxonomy" id="449393"/>
    <lineage>
        <taxon>unclassified sequences</taxon>
        <taxon>metagenomes</taxon>
        <taxon>ecological metagenomes</taxon>
    </lineage>
</organism>
<dbReference type="PANTHER" id="PTHR30290">
    <property type="entry name" value="PERIPLASMIC BINDING COMPONENT OF ABC TRANSPORTER"/>
    <property type="match status" value="1"/>
</dbReference>
<proteinExistence type="predicted"/>
<dbReference type="GO" id="GO:1904680">
    <property type="term" value="F:peptide transmembrane transporter activity"/>
    <property type="evidence" value="ECO:0007669"/>
    <property type="project" value="TreeGrafter"/>
</dbReference>
<reference evidence="2" key="1">
    <citation type="submission" date="2020-05" db="EMBL/GenBank/DDBJ databases">
        <authorList>
            <person name="Chiriac C."/>
            <person name="Salcher M."/>
            <person name="Ghai R."/>
            <person name="Kavagutti S V."/>
        </authorList>
    </citation>
    <scope>NUCLEOTIDE SEQUENCE</scope>
</reference>
<protein>
    <submittedName>
        <fullName evidence="2">Unannotated protein</fullName>
    </submittedName>
</protein>
<dbReference type="SUPFAM" id="SSF53850">
    <property type="entry name" value="Periplasmic binding protein-like II"/>
    <property type="match status" value="1"/>
</dbReference>
<dbReference type="Gene3D" id="3.40.190.10">
    <property type="entry name" value="Periplasmic binding protein-like II"/>
    <property type="match status" value="1"/>
</dbReference>
<dbReference type="InterPro" id="IPR039424">
    <property type="entry name" value="SBP_5"/>
</dbReference>